<reference evidence="1" key="1">
    <citation type="journal article" date="2019" name="bioRxiv">
        <title>The Genome of the Zebra Mussel, Dreissena polymorpha: A Resource for Invasive Species Research.</title>
        <authorList>
            <person name="McCartney M.A."/>
            <person name="Auch B."/>
            <person name="Kono T."/>
            <person name="Mallez S."/>
            <person name="Zhang Y."/>
            <person name="Obille A."/>
            <person name="Becker A."/>
            <person name="Abrahante J.E."/>
            <person name="Garbe J."/>
            <person name="Badalamenti J.P."/>
            <person name="Herman A."/>
            <person name="Mangelson H."/>
            <person name="Liachko I."/>
            <person name="Sullivan S."/>
            <person name="Sone E.D."/>
            <person name="Koren S."/>
            <person name="Silverstein K.A.T."/>
            <person name="Beckman K.B."/>
            <person name="Gohl D.M."/>
        </authorList>
    </citation>
    <scope>NUCLEOTIDE SEQUENCE</scope>
    <source>
        <strain evidence="1">Duluth1</strain>
        <tissue evidence="1">Whole animal</tissue>
    </source>
</reference>
<name>A0A9D4FMU3_DREPO</name>
<accession>A0A9D4FMU3</accession>
<evidence type="ECO:0000313" key="2">
    <source>
        <dbReference type="Proteomes" id="UP000828390"/>
    </source>
</evidence>
<protein>
    <submittedName>
        <fullName evidence="1">Uncharacterized protein</fullName>
    </submittedName>
</protein>
<dbReference type="Proteomes" id="UP000828390">
    <property type="component" value="Unassembled WGS sequence"/>
</dbReference>
<keyword evidence="2" id="KW-1185">Reference proteome</keyword>
<gene>
    <name evidence="1" type="ORF">DPMN_154554</name>
</gene>
<comment type="caution">
    <text evidence="1">The sequence shown here is derived from an EMBL/GenBank/DDBJ whole genome shotgun (WGS) entry which is preliminary data.</text>
</comment>
<evidence type="ECO:0000313" key="1">
    <source>
        <dbReference type="EMBL" id="KAH3800911.1"/>
    </source>
</evidence>
<reference evidence="1" key="2">
    <citation type="submission" date="2020-11" db="EMBL/GenBank/DDBJ databases">
        <authorList>
            <person name="McCartney M.A."/>
            <person name="Auch B."/>
            <person name="Kono T."/>
            <person name="Mallez S."/>
            <person name="Becker A."/>
            <person name="Gohl D.M."/>
            <person name="Silverstein K.A.T."/>
            <person name="Koren S."/>
            <person name="Bechman K.B."/>
            <person name="Herman A."/>
            <person name="Abrahante J.E."/>
            <person name="Garbe J."/>
        </authorList>
    </citation>
    <scope>NUCLEOTIDE SEQUENCE</scope>
    <source>
        <strain evidence="1">Duluth1</strain>
        <tissue evidence="1">Whole animal</tissue>
    </source>
</reference>
<dbReference type="AlphaFoldDB" id="A0A9D4FMU3"/>
<sequence length="76" mass="8556">MVTTYQTHMHWERGLNPGRRSEKRLYLPLRLPGSKTAGRCRERDLILATGDNSVTTTKVSKKPSVAAIALILHREA</sequence>
<proteinExistence type="predicted"/>
<dbReference type="EMBL" id="JAIWYP010000007">
    <property type="protein sequence ID" value="KAH3800911.1"/>
    <property type="molecule type" value="Genomic_DNA"/>
</dbReference>
<organism evidence="1 2">
    <name type="scientific">Dreissena polymorpha</name>
    <name type="common">Zebra mussel</name>
    <name type="synonym">Mytilus polymorpha</name>
    <dbReference type="NCBI Taxonomy" id="45954"/>
    <lineage>
        <taxon>Eukaryota</taxon>
        <taxon>Metazoa</taxon>
        <taxon>Spiralia</taxon>
        <taxon>Lophotrochozoa</taxon>
        <taxon>Mollusca</taxon>
        <taxon>Bivalvia</taxon>
        <taxon>Autobranchia</taxon>
        <taxon>Heteroconchia</taxon>
        <taxon>Euheterodonta</taxon>
        <taxon>Imparidentia</taxon>
        <taxon>Neoheterodontei</taxon>
        <taxon>Myida</taxon>
        <taxon>Dreissenoidea</taxon>
        <taxon>Dreissenidae</taxon>
        <taxon>Dreissena</taxon>
    </lineage>
</organism>